<dbReference type="PANTHER" id="PTHR47861:SF3">
    <property type="entry name" value="FKBP-TYPE PEPTIDYL-PROLYL CIS-TRANS ISOMERASE SLYD"/>
    <property type="match status" value="1"/>
</dbReference>
<keyword evidence="4" id="KW-0963">Cytoplasm</keyword>
<evidence type="ECO:0000256" key="3">
    <source>
        <dbReference type="ARBA" id="ARBA00006577"/>
    </source>
</evidence>
<comment type="function">
    <text evidence="8">Also involved in hydrogenase metallocenter assembly, probably by participating in the nickel insertion step. This function in hydrogenase biosynthesis requires chaperone activity and the presence of the metal-binding domain, but not PPIase activity.</text>
</comment>
<evidence type="ECO:0000256" key="9">
    <source>
        <dbReference type="PROSITE-ProRule" id="PRU00277"/>
    </source>
</evidence>
<feature type="domain" description="PPIase FKBP-type" evidence="11">
    <location>
        <begin position="7"/>
        <end position="121"/>
    </location>
</feature>
<evidence type="ECO:0000256" key="5">
    <source>
        <dbReference type="ARBA" id="ARBA00023110"/>
    </source>
</evidence>
<keyword evidence="13" id="KW-1185">Reference proteome</keyword>
<evidence type="ECO:0000256" key="4">
    <source>
        <dbReference type="ARBA" id="ARBA00022490"/>
    </source>
</evidence>
<name>A0A5A9XGS4_9BACT</name>
<accession>A0A5A9XGS4</accession>
<dbReference type="AlphaFoldDB" id="A0A5A9XGS4"/>
<sequence length="158" mass="16733">MAQAKNGDKVRVHYTGTLEDGSIFDSSEKGADECSDDSCGCGGQAGAPMEFVIGEGHLIPKFEAAVIGLEPGQRVQVSIASEEAYGPRAEEMVAVIERSEIPGDINPEPGQQMEVILQDGSAMPVMVTEVTDTTVTLDANHPLAGQDLTFDIKLVEIL</sequence>
<keyword evidence="5 9" id="KW-0697">Rotamase</keyword>
<dbReference type="OrthoDB" id="9808891at2"/>
<evidence type="ECO:0000256" key="1">
    <source>
        <dbReference type="ARBA" id="ARBA00000971"/>
    </source>
</evidence>
<evidence type="ECO:0000256" key="10">
    <source>
        <dbReference type="RuleBase" id="RU003915"/>
    </source>
</evidence>
<evidence type="ECO:0000313" key="12">
    <source>
        <dbReference type="EMBL" id="KAA0891259.1"/>
    </source>
</evidence>
<comment type="subcellular location">
    <subcellularLocation>
        <location evidence="2">Cytoplasm</location>
    </subcellularLocation>
</comment>
<dbReference type="GO" id="GO:0003755">
    <property type="term" value="F:peptidyl-prolyl cis-trans isomerase activity"/>
    <property type="evidence" value="ECO:0007669"/>
    <property type="project" value="UniProtKB-UniRule"/>
</dbReference>
<evidence type="ECO:0000259" key="11">
    <source>
        <dbReference type="PROSITE" id="PS50059"/>
    </source>
</evidence>
<evidence type="ECO:0000256" key="2">
    <source>
        <dbReference type="ARBA" id="ARBA00004496"/>
    </source>
</evidence>
<dbReference type="PROSITE" id="PS50059">
    <property type="entry name" value="FKBP_PPIASE"/>
    <property type="match status" value="1"/>
</dbReference>
<comment type="similarity">
    <text evidence="3 10">Belongs to the FKBP-type PPIase family.</text>
</comment>
<gene>
    <name evidence="12" type="ORF">ET418_10765</name>
</gene>
<comment type="caution">
    <text evidence="12">The sequence shown here is derived from an EMBL/GenBank/DDBJ whole genome shotgun (WGS) entry which is preliminary data.</text>
</comment>
<proteinExistence type="inferred from homology"/>
<reference evidence="12 13" key="1">
    <citation type="submission" date="2019-04" db="EMBL/GenBank/DDBJ databases">
        <title>Geobacter ruber sp. nov., ferric-reducing bacteria isolated from paddy soil.</title>
        <authorList>
            <person name="Xu Z."/>
            <person name="Masuda Y."/>
            <person name="Itoh H."/>
            <person name="Senoo K."/>
        </authorList>
    </citation>
    <scope>NUCLEOTIDE SEQUENCE [LARGE SCALE GENOMIC DNA]</scope>
    <source>
        <strain evidence="12 13">Red88</strain>
    </source>
</reference>
<dbReference type="InterPro" id="IPR046357">
    <property type="entry name" value="PPIase_dom_sf"/>
</dbReference>
<comment type="catalytic activity">
    <reaction evidence="1 9 10">
        <text>[protein]-peptidylproline (omega=180) = [protein]-peptidylproline (omega=0)</text>
        <dbReference type="Rhea" id="RHEA:16237"/>
        <dbReference type="Rhea" id="RHEA-COMP:10747"/>
        <dbReference type="Rhea" id="RHEA-COMP:10748"/>
        <dbReference type="ChEBI" id="CHEBI:83833"/>
        <dbReference type="ChEBI" id="CHEBI:83834"/>
        <dbReference type="EC" id="5.2.1.8"/>
    </reaction>
</comment>
<evidence type="ECO:0000313" key="13">
    <source>
        <dbReference type="Proteomes" id="UP000324298"/>
    </source>
</evidence>
<dbReference type="GO" id="GO:0042026">
    <property type="term" value="P:protein refolding"/>
    <property type="evidence" value="ECO:0007669"/>
    <property type="project" value="UniProtKB-ARBA"/>
</dbReference>
<dbReference type="InterPro" id="IPR001179">
    <property type="entry name" value="PPIase_FKBP_dom"/>
</dbReference>
<dbReference type="RefSeq" id="WP_149307623.1">
    <property type="nucleotide sequence ID" value="NZ_SRSD01000006.1"/>
</dbReference>
<dbReference type="SUPFAM" id="SSF54534">
    <property type="entry name" value="FKBP-like"/>
    <property type="match status" value="1"/>
</dbReference>
<dbReference type="Pfam" id="PF00254">
    <property type="entry name" value="FKBP_C"/>
    <property type="match status" value="1"/>
</dbReference>
<dbReference type="Proteomes" id="UP000324298">
    <property type="component" value="Unassembled WGS sequence"/>
</dbReference>
<dbReference type="GO" id="GO:0005737">
    <property type="term" value="C:cytoplasm"/>
    <property type="evidence" value="ECO:0007669"/>
    <property type="project" value="UniProtKB-SubCell"/>
</dbReference>
<evidence type="ECO:0000256" key="7">
    <source>
        <dbReference type="ARBA" id="ARBA00023235"/>
    </source>
</evidence>
<keyword evidence="6" id="KW-0143">Chaperone</keyword>
<dbReference type="EC" id="5.2.1.8" evidence="10"/>
<evidence type="ECO:0000256" key="8">
    <source>
        <dbReference type="ARBA" id="ARBA00037071"/>
    </source>
</evidence>
<keyword evidence="7 9" id="KW-0413">Isomerase</keyword>
<dbReference type="EMBL" id="SRSD01000006">
    <property type="protein sequence ID" value="KAA0891259.1"/>
    <property type="molecule type" value="Genomic_DNA"/>
</dbReference>
<organism evidence="12 13">
    <name type="scientific">Oryzomonas rubra</name>
    <dbReference type="NCBI Taxonomy" id="2509454"/>
    <lineage>
        <taxon>Bacteria</taxon>
        <taxon>Pseudomonadati</taxon>
        <taxon>Thermodesulfobacteriota</taxon>
        <taxon>Desulfuromonadia</taxon>
        <taxon>Geobacterales</taxon>
        <taxon>Geobacteraceae</taxon>
        <taxon>Oryzomonas</taxon>
    </lineage>
</organism>
<dbReference type="PANTHER" id="PTHR47861">
    <property type="entry name" value="FKBP-TYPE PEPTIDYL-PROLYL CIS-TRANS ISOMERASE SLYD"/>
    <property type="match status" value="1"/>
</dbReference>
<protein>
    <recommendedName>
        <fullName evidence="10">Peptidyl-prolyl cis-trans isomerase</fullName>
        <ecNumber evidence="10">5.2.1.8</ecNumber>
    </recommendedName>
</protein>
<evidence type="ECO:0000256" key="6">
    <source>
        <dbReference type="ARBA" id="ARBA00023186"/>
    </source>
</evidence>
<dbReference type="Gene3D" id="3.10.50.40">
    <property type="match status" value="1"/>
</dbReference>